<gene>
    <name evidence="2" type="ORF">FBZ90_104347</name>
</gene>
<proteinExistence type="predicted"/>
<protein>
    <submittedName>
        <fullName evidence="2">Pimeloyl-ACP methyl ester carboxylesterase</fullName>
    </submittedName>
</protein>
<dbReference type="PRINTS" id="PR00111">
    <property type="entry name" value="ABHYDROLASE"/>
</dbReference>
<accession>A0A560HE68</accession>
<dbReference type="SUPFAM" id="SSF53474">
    <property type="entry name" value="alpha/beta-Hydrolases"/>
    <property type="match status" value="1"/>
</dbReference>
<evidence type="ECO:0000313" key="3">
    <source>
        <dbReference type="Proteomes" id="UP000315751"/>
    </source>
</evidence>
<sequence length="305" mass="33530">MTDPTPPALDDGRPVAEELLPDERLGAREINGLRLAFREWGPPDAPPVVLLHGLRGYSSTWRTLARTLAPSHRLIALDQRGRGDSDWDPGRNYYTDSYLADLEGFVDGLGLTRFHLIGHSMGGTTSYVYAAKHPSRLAALIIEDIAPGSSARGAGAQRIVAEMASLPREFTTWGEARAYWHKSRPMLSGEAIEQRMAESLREDAKGCITWRYDAEGISQTRIAPDPRRVVDLWPAVEALRVPTLVIRGERSDFCAADTVREMARRNSNISSVTVAGASHYVHDDAPIPYAQHVGRFLAGHPLGSS</sequence>
<dbReference type="Pfam" id="PF00561">
    <property type="entry name" value="Abhydrolase_1"/>
    <property type="match status" value="1"/>
</dbReference>
<evidence type="ECO:0000259" key="1">
    <source>
        <dbReference type="Pfam" id="PF00561"/>
    </source>
</evidence>
<dbReference type="PANTHER" id="PTHR43194">
    <property type="entry name" value="HYDROLASE ALPHA/BETA FOLD FAMILY"/>
    <property type="match status" value="1"/>
</dbReference>
<organism evidence="2 3">
    <name type="scientific">Nitrospirillum amazonense</name>
    <dbReference type="NCBI Taxonomy" id="28077"/>
    <lineage>
        <taxon>Bacteria</taxon>
        <taxon>Pseudomonadati</taxon>
        <taxon>Pseudomonadota</taxon>
        <taxon>Alphaproteobacteria</taxon>
        <taxon>Rhodospirillales</taxon>
        <taxon>Azospirillaceae</taxon>
        <taxon>Nitrospirillum</taxon>
    </lineage>
</organism>
<dbReference type="PANTHER" id="PTHR43194:SF2">
    <property type="entry name" value="PEROXISOMAL MEMBRANE PROTEIN LPX1"/>
    <property type="match status" value="1"/>
</dbReference>
<name>A0A560HE68_9PROT</name>
<dbReference type="AlphaFoldDB" id="A0A560HE68"/>
<dbReference type="InterPro" id="IPR050228">
    <property type="entry name" value="Carboxylesterase_BioH"/>
</dbReference>
<dbReference type="OrthoDB" id="9808398at2"/>
<evidence type="ECO:0000313" key="2">
    <source>
        <dbReference type="EMBL" id="TWB43959.1"/>
    </source>
</evidence>
<dbReference type="EMBL" id="VITR01000004">
    <property type="protein sequence ID" value="TWB43959.1"/>
    <property type="molecule type" value="Genomic_DNA"/>
</dbReference>
<dbReference type="InterPro" id="IPR029058">
    <property type="entry name" value="AB_hydrolase_fold"/>
</dbReference>
<reference evidence="2 3" key="1">
    <citation type="submission" date="2019-06" db="EMBL/GenBank/DDBJ databases">
        <title>Genomic Encyclopedia of Type Strains, Phase IV (KMG-V): Genome sequencing to study the core and pangenomes of soil and plant-associated prokaryotes.</title>
        <authorList>
            <person name="Whitman W."/>
        </authorList>
    </citation>
    <scope>NUCLEOTIDE SEQUENCE [LARGE SCALE GENOMIC DNA]</scope>
    <source>
        <strain evidence="2 3">BR 11622</strain>
    </source>
</reference>
<comment type="caution">
    <text evidence="2">The sequence shown here is derived from an EMBL/GenBank/DDBJ whole genome shotgun (WGS) entry which is preliminary data.</text>
</comment>
<dbReference type="Gene3D" id="3.40.50.1820">
    <property type="entry name" value="alpha/beta hydrolase"/>
    <property type="match status" value="1"/>
</dbReference>
<keyword evidence="3" id="KW-1185">Reference proteome</keyword>
<dbReference type="InterPro" id="IPR000073">
    <property type="entry name" value="AB_hydrolase_1"/>
</dbReference>
<dbReference type="Proteomes" id="UP000315751">
    <property type="component" value="Unassembled WGS sequence"/>
</dbReference>
<feature type="domain" description="AB hydrolase-1" evidence="1">
    <location>
        <begin position="46"/>
        <end position="286"/>
    </location>
</feature>
<dbReference type="RefSeq" id="WP_145731122.1">
    <property type="nucleotide sequence ID" value="NZ_VITR01000004.1"/>
</dbReference>